<dbReference type="CDD" id="cd09294">
    <property type="entry name" value="SmpB"/>
    <property type="match status" value="1"/>
</dbReference>
<sequence length="159" mass="17980">MAATKAKTSPGTIALNKRAKFDYQLHERFEAGLVLTGWEMKSIRAGKVQLTDTYVFLKNGEAFLLACNITPLLAASTHVVPEPMRSRKLLMHKRELARLATATQQKGQTCVAVAMYWKGHRVKLEVALATGKKEFDKRATLKDRDWNRDKGRIMKAHNK</sequence>
<evidence type="ECO:0000313" key="5">
    <source>
        <dbReference type="Proteomes" id="UP000754644"/>
    </source>
</evidence>
<evidence type="ECO:0000313" key="4">
    <source>
        <dbReference type="EMBL" id="NQV65009.1"/>
    </source>
</evidence>
<evidence type="ECO:0000256" key="2">
    <source>
        <dbReference type="ARBA" id="ARBA00022884"/>
    </source>
</evidence>
<dbReference type="NCBIfam" id="TIGR00086">
    <property type="entry name" value="smpB"/>
    <property type="match status" value="1"/>
</dbReference>
<evidence type="ECO:0000256" key="3">
    <source>
        <dbReference type="HAMAP-Rule" id="MF_00023"/>
    </source>
</evidence>
<dbReference type="PROSITE" id="PS01317">
    <property type="entry name" value="SSRP"/>
    <property type="match status" value="1"/>
</dbReference>
<dbReference type="NCBIfam" id="NF003843">
    <property type="entry name" value="PRK05422.1"/>
    <property type="match status" value="1"/>
</dbReference>
<comment type="similarity">
    <text evidence="3">Belongs to the SmpB family.</text>
</comment>
<dbReference type="GO" id="GO:0005829">
    <property type="term" value="C:cytosol"/>
    <property type="evidence" value="ECO:0007669"/>
    <property type="project" value="TreeGrafter"/>
</dbReference>
<keyword evidence="2 3" id="KW-0694">RNA-binding</keyword>
<dbReference type="PANTHER" id="PTHR30308:SF2">
    <property type="entry name" value="SSRA-BINDING PROTEIN"/>
    <property type="match status" value="1"/>
</dbReference>
<dbReference type="SUPFAM" id="SSF74982">
    <property type="entry name" value="Small protein B (SmpB)"/>
    <property type="match status" value="1"/>
</dbReference>
<comment type="caution">
    <text evidence="4">The sequence shown here is derived from an EMBL/GenBank/DDBJ whole genome shotgun (WGS) entry which is preliminary data.</text>
</comment>
<dbReference type="InterPro" id="IPR020081">
    <property type="entry name" value="SsrA-bd_prot_CS"/>
</dbReference>
<proteinExistence type="inferred from homology"/>
<dbReference type="PANTHER" id="PTHR30308">
    <property type="entry name" value="TMRNA-BINDING COMPONENT OF TRANS-TRANSLATION TAGGING COMPLEX"/>
    <property type="match status" value="1"/>
</dbReference>
<comment type="subcellular location">
    <subcellularLocation>
        <location evidence="3">Cytoplasm</location>
    </subcellularLocation>
    <text evidence="3">The tmRNA-SmpB complex associates with stalled 70S ribosomes.</text>
</comment>
<organism evidence="4 5">
    <name type="scientific">SAR86 cluster bacterium</name>
    <dbReference type="NCBI Taxonomy" id="2030880"/>
    <lineage>
        <taxon>Bacteria</taxon>
        <taxon>Pseudomonadati</taxon>
        <taxon>Pseudomonadota</taxon>
        <taxon>Gammaproteobacteria</taxon>
        <taxon>SAR86 cluster</taxon>
    </lineage>
</organism>
<dbReference type="InterPro" id="IPR000037">
    <property type="entry name" value="SsrA-bd_prot"/>
</dbReference>
<protein>
    <recommendedName>
        <fullName evidence="3">SsrA-binding protein</fullName>
    </recommendedName>
    <alternativeName>
        <fullName evidence="3">Small protein B</fullName>
    </alternativeName>
</protein>
<dbReference type="GO" id="GO:0070929">
    <property type="term" value="P:trans-translation"/>
    <property type="evidence" value="ECO:0007669"/>
    <property type="project" value="UniProtKB-UniRule"/>
</dbReference>
<dbReference type="Proteomes" id="UP000754644">
    <property type="component" value="Unassembled WGS sequence"/>
</dbReference>
<dbReference type="EMBL" id="JABMOJ010000243">
    <property type="protein sequence ID" value="NQV65009.1"/>
    <property type="molecule type" value="Genomic_DNA"/>
</dbReference>
<dbReference type="HAMAP" id="MF_00023">
    <property type="entry name" value="SmpB"/>
    <property type="match status" value="1"/>
</dbReference>
<evidence type="ECO:0000256" key="1">
    <source>
        <dbReference type="ARBA" id="ARBA00022490"/>
    </source>
</evidence>
<dbReference type="GO" id="GO:0070930">
    <property type="term" value="P:trans-translation-dependent protein tagging"/>
    <property type="evidence" value="ECO:0007669"/>
    <property type="project" value="TreeGrafter"/>
</dbReference>
<keyword evidence="1 3" id="KW-0963">Cytoplasm</keyword>
<comment type="function">
    <text evidence="3">Required for rescue of stalled ribosomes mediated by trans-translation. Binds to transfer-messenger RNA (tmRNA), required for stable association of tmRNA with ribosomes. tmRNA and SmpB together mimic tRNA shape, replacing the anticodon stem-loop with SmpB. tmRNA is encoded by the ssrA gene; the 2 termini fold to resemble tRNA(Ala) and it encodes a 'tag peptide', a short internal open reading frame. During trans-translation Ala-aminoacylated tmRNA acts like a tRNA, entering the A-site of stalled ribosomes, displacing the stalled mRNA. The ribosome then switches to translate the ORF on the tmRNA; the nascent peptide is terminated with the 'tag peptide' encoded by the tmRNA and targeted for degradation. The ribosome is freed to recommence translation, which seems to be the essential function of trans-translation.</text>
</comment>
<dbReference type="GO" id="GO:0003723">
    <property type="term" value="F:RNA binding"/>
    <property type="evidence" value="ECO:0007669"/>
    <property type="project" value="UniProtKB-UniRule"/>
</dbReference>
<dbReference type="AlphaFoldDB" id="A0A973A7S6"/>
<reference evidence="4" key="1">
    <citation type="submission" date="2020-05" db="EMBL/GenBank/DDBJ databases">
        <title>Sulfur intermediates as new biogeochemical hubs in an aquatic model microbial ecosystem.</title>
        <authorList>
            <person name="Vigneron A."/>
        </authorList>
    </citation>
    <scope>NUCLEOTIDE SEQUENCE</scope>
    <source>
        <strain evidence="4">Bin.250</strain>
    </source>
</reference>
<dbReference type="InterPro" id="IPR023620">
    <property type="entry name" value="SmpB"/>
</dbReference>
<accession>A0A973A7S6</accession>
<gene>
    <name evidence="3 4" type="primary">smpB</name>
    <name evidence="4" type="ORF">HQ497_06560</name>
</gene>
<dbReference type="Gene3D" id="2.40.280.10">
    <property type="match status" value="1"/>
</dbReference>
<dbReference type="Pfam" id="PF01668">
    <property type="entry name" value="SmpB"/>
    <property type="match status" value="1"/>
</dbReference>
<name>A0A973A7S6_9GAMM</name>